<dbReference type="InterPro" id="IPR000182">
    <property type="entry name" value="GNAT_dom"/>
</dbReference>
<feature type="domain" description="N-acetyltransferase" evidence="1">
    <location>
        <begin position="1"/>
        <end position="158"/>
    </location>
</feature>
<gene>
    <name evidence="2" type="ORF">ABXZ36_08115</name>
</gene>
<protein>
    <submittedName>
        <fullName evidence="2">GNAT family N-acetyltransferase</fullName>
    </submittedName>
</protein>
<reference evidence="2 3" key="1">
    <citation type="submission" date="2024-07" db="EMBL/GenBank/DDBJ databases">
        <title>The genome sequence of type strain Sediminicola arcticus GDMCC 1.2805.</title>
        <authorList>
            <person name="Liu Y."/>
        </authorList>
    </citation>
    <scope>NUCLEOTIDE SEQUENCE [LARGE SCALE GENOMIC DNA]</scope>
    <source>
        <strain evidence="2 3">GDMCC 1.2805</strain>
    </source>
</reference>
<accession>A0ABV2STW5</accession>
<dbReference type="EMBL" id="JBEXAE010000003">
    <property type="protein sequence ID" value="MET6990612.1"/>
    <property type="molecule type" value="Genomic_DNA"/>
</dbReference>
<sequence>MQITNSNEADIPEIFKLYRLATSFQETKNCTPWPEFSLELVSKEIAEMRQWKLIIGEHIACVWAVTFKDPEIWGEKDNDKAMYIHRIAINPDFRGQQLVEHIVIWAKAYAKKNTLDYIRMDTVGENFGLISHYKKCGFQFLGLSKLENTKFLPAHYQNAVVSLFQIAL</sequence>
<dbReference type="Proteomes" id="UP001549799">
    <property type="component" value="Unassembled WGS sequence"/>
</dbReference>
<proteinExistence type="predicted"/>
<dbReference type="PROSITE" id="PS51186">
    <property type="entry name" value="GNAT"/>
    <property type="match status" value="1"/>
</dbReference>
<evidence type="ECO:0000313" key="3">
    <source>
        <dbReference type="Proteomes" id="UP001549799"/>
    </source>
</evidence>
<keyword evidence="3" id="KW-1185">Reference proteome</keyword>
<dbReference type="Pfam" id="PF00583">
    <property type="entry name" value="Acetyltransf_1"/>
    <property type="match status" value="1"/>
</dbReference>
<evidence type="ECO:0000313" key="2">
    <source>
        <dbReference type="EMBL" id="MET6990612.1"/>
    </source>
</evidence>
<dbReference type="Gene3D" id="3.40.630.30">
    <property type="match status" value="1"/>
</dbReference>
<dbReference type="InterPro" id="IPR016181">
    <property type="entry name" value="Acyl_CoA_acyltransferase"/>
</dbReference>
<dbReference type="SUPFAM" id="SSF55729">
    <property type="entry name" value="Acyl-CoA N-acyltransferases (Nat)"/>
    <property type="match status" value="1"/>
</dbReference>
<dbReference type="RefSeq" id="WP_354615007.1">
    <property type="nucleotide sequence ID" value="NZ_JBEXAE010000003.1"/>
</dbReference>
<comment type="caution">
    <text evidence="2">The sequence shown here is derived from an EMBL/GenBank/DDBJ whole genome shotgun (WGS) entry which is preliminary data.</text>
</comment>
<name>A0ABV2STW5_9FLAO</name>
<organism evidence="2 3">
    <name type="scientific">Sediminicola arcticus</name>
    <dbReference type="NCBI Taxonomy" id="1574308"/>
    <lineage>
        <taxon>Bacteria</taxon>
        <taxon>Pseudomonadati</taxon>
        <taxon>Bacteroidota</taxon>
        <taxon>Flavobacteriia</taxon>
        <taxon>Flavobacteriales</taxon>
        <taxon>Flavobacteriaceae</taxon>
        <taxon>Sediminicola</taxon>
    </lineage>
</organism>
<evidence type="ECO:0000259" key="1">
    <source>
        <dbReference type="PROSITE" id="PS51186"/>
    </source>
</evidence>
<dbReference type="CDD" id="cd04301">
    <property type="entry name" value="NAT_SF"/>
    <property type="match status" value="1"/>
</dbReference>